<dbReference type="PATRIC" id="fig|1131935.3.peg.3369"/>
<dbReference type="InterPro" id="IPR018639">
    <property type="entry name" value="DUF2062"/>
</dbReference>
<evidence type="ECO:0000313" key="3">
    <source>
        <dbReference type="EMBL" id="EHQ61254.1"/>
    </source>
</evidence>
<accession>H3SI65</accession>
<dbReference type="Pfam" id="PF09835">
    <property type="entry name" value="DUF2062"/>
    <property type="match status" value="1"/>
</dbReference>
<feature type="domain" description="DUF2062" evidence="2">
    <location>
        <begin position="5"/>
        <end position="148"/>
    </location>
</feature>
<dbReference type="EMBL" id="AHKH01000043">
    <property type="protein sequence ID" value="EHQ61254.1"/>
    <property type="molecule type" value="Genomic_DNA"/>
</dbReference>
<protein>
    <recommendedName>
        <fullName evidence="2">DUF2062 domain-containing protein</fullName>
    </recommendedName>
</protein>
<dbReference type="Proteomes" id="UP000003900">
    <property type="component" value="Unassembled WGS sequence"/>
</dbReference>
<comment type="caution">
    <text evidence="3">The sequence shown here is derived from an EMBL/GenBank/DDBJ whole genome shotgun (WGS) entry which is preliminary data.</text>
</comment>
<dbReference type="RefSeq" id="WP_006677727.1">
    <property type="nucleotide sequence ID" value="NZ_AHKH01000043.1"/>
</dbReference>
<feature type="transmembrane region" description="Helical" evidence="1">
    <location>
        <begin position="58"/>
        <end position="78"/>
    </location>
</feature>
<feature type="transmembrane region" description="Helical" evidence="1">
    <location>
        <begin position="24"/>
        <end position="46"/>
    </location>
</feature>
<proteinExistence type="predicted"/>
<sequence>MKWIRQFRCALIQLLRSRQGASKIALGLVFGFVPCWFPTFGLGPAISIGLTKLVGGSVTGALLAAGVGSFAWPLLFYMNYAVGSLLMSRGRHVELPDSRPGEGLYVEAADAVHSWSEVGLDFVVGSVVNCIVFTAAGFFIFRYLVHRYGPRMLRMMRSRPKARAEAA</sequence>
<keyword evidence="1" id="KW-0812">Transmembrane</keyword>
<evidence type="ECO:0000259" key="2">
    <source>
        <dbReference type="Pfam" id="PF09835"/>
    </source>
</evidence>
<feature type="transmembrane region" description="Helical" evidence="1">
    <location>
        <begin position="122"/>
        <end position="145"/>
    </location>
</feature>
<organism evidence="3 4">
    <name type="scientific">Paenibacillus dendritiformis C454</name>
    <dbReference type="NCBI Taxonomy" id="1131935"/>
    <lineage>
        <taxon>Bacteria</taxon>
        <taxon>Bacillati</taxon>
        <taxon>Bacillota</taxon>
        <taxon>Bacilli</taxon>
        <taxon>Bacillales</taxon>
        <taxon>Paenibacillaceae</taxon>
        <taxon>Paenibacillus</taxon>
    </lineage>
</organism>
<keyword evidence="4" id="KW-1185">Reference proteome</keyword>
<keyword evidence="1" id="KW-0472">Membrane</keyword>
<dbReference type="AlphaFoldDB" id="H3SI65"/>
<dbReference type="OrthoDB" id="2081705at2"/>
<evidence type="ECO:0000313" key="4">
    <source>
        <dbReference type="Proteomes" id="UP000003900"/>
    </source>
</evidence>
<name>H3SI65_9BACL</name>
<keyword evidence="1" id="KW-1133">Transmembrane helix</keyword>
<reference evidence="3 4" key="1">
    <citation type="journal article" date="2012" name="J. Bacteriol.">
        <title>Genome Sequence of the Pattern-Forming Social Bacterium Paenibacillus dendritiformis C454 Chiral Morphotype.</title>
        <authorList>
            <person name="Sirota-Madi A."/>
            <person name="Olender T."/>
            <person name="Helman Y."/>
            <person name="Brainis I."/>
            <person name="Finkelshtein A."/>
            <person name="Roth D."/>
            <person name="Hagai E."/>
            <person name="Leshkowitz D."/>
            <person name="Brodsky L."/>
            <person name="Galatenko V."/>
            <person name="Nikolaev V."/>
            <person name="Gutnick D.L."/>
            <person name="Lancet D."/>
            <person name="Ben-Jacob E."/>
        </authorList>
    </citation>
    <scope>NUCLEOTIDE SEQUENCE [LARGE SCALE GENOMIC DNA]</scope>
    <source>
        <strain evidence="3 4">C454</strain>
    </source>
</reference>
<gene>
    <name evidence="3" type="ORF">PDENDC454_16168</name>
</gene>
<evidence type="ECO:0000256" key="1">
    <source>
        <dbReference type="SAM" id="Phobius"/>
    </source>
</evidence>